<evidence type="ECO:0000313" key="1">
    <source>
        <dbReference type="EMBL" id="CUP52679.1"/>
    </source>
</evidence>
<proteinExistence type="predicted"/>
<dbReference type="AlphaFoldDB" id="A0A174P3I5"/>
<gene>
    <name evidence="1" type="ORF">ERS852457_04262</name>
</gene>
<dbReference type="EMBL" id="CYZI01000067">
    <property type="protein sequence ID" value="CUP52679.1"/>
    <property type="molecule type" value="Genomic_DNA"/>
</dbReference>
<sequence length="41" mass="5000">MLRLAFDFIITWRETRTRLNAYDLSNSDIENLLDMYIKSLF</sequence>
<accession>A0A174P3I5</accession>
<organism evidence="1 2">
    <name type="scientific">Phocaeicola vulgatus</name>
    <name type="common">Bacteroides vulgatus</name>
    <dbReference type="NCBI Taxonomy" id="821"/>
    <lineage>
        <taxon>Bacteria</taxon>
        <taxon>Pseudomonadati</taxon>
        <taxon>Bacteroidota</taxon>
        <taxon>Bacteroidia</taxon>
        <taxon>Bacteroidales</taxon>
        <taxon>Bacteroidaceae</taxon>
        <taxon>Phocaeicola</taxon>
    </lineage>
</organism>
<evidence type="ECO:0000313" key="2">
    <source>
        <dbReference type="Proteomes" id="UP000095333"/>
    </source>
</evidence>
<reference evidence="1 2" key="1">
    <citation type="submission" date="2015-09" db="EMBL/GenBank/DDBJ databases">
        <authorList>
            <consortium name="Pathogen Informatics"/>
        </authorList>
    </citation>
    <scope>NUCLEOTIDE SEQUENCE [LARGE SCALE GENOMIC DNA]</scope>
    <source>
        <strain evidence="1 2">2789STDY5834842</strain>
    </source>
</reference>
<name>A0A174P3I5_PHOVU</name>
<protein>
    <submittedName>
        <fullName evidence="1">Uncharacterized protein</fullName>
    </submittedName>
</protein>
<dbReference type="Proteomes" id="UP000095333">
    <property type="component" value="Unassembled WGS sequence"/>
</dbReference>